<keyword evidence="2" id="KW-1185">Reference proteome</keyword>
<organism evidence="1 2">
    <name type="scientific">Helicocarpus griseus UAMH5409</name>
    <dbReference type="NCBI Taxonomy" id="1447875"/>
    <lineage>
        <taxon>Eukaryota</taxon>
        <taxon>Fungi</taxon>
        <taxon>Dikarya</taxon>
        <taxon>Ascomycota</taxon>
        <taxon>Pezizomycotina</taxon>
        <taxon>Eurotiomycetes</taxon>
        <taxon>Eurotiomycetidae</taxon>
        <taxon>Onygenales</taxon>
        <taxon>Ajellomycetaceae</taxon>
        <taxon>Helicocarpus</taxon>
    </lineage>
</organism>
<comment type="caution">
    <text evidence="1">The sequence shown here is derived from an EMBL/GenBank/DDBJ whole genome shotgun (WGS) entry which is preliminary data.</text>
</comment>
<dbReference type="AlphaFoldDB" id="A0A2B7WED0"/>
<dbReference type="EMBL" id="PDNB01000493">
    <property type="protein sequence ID" value="PGG94954.1"/>
    <property type="molecule type" value="Genomic_DNA"/>
</dbReference>
<accession>A0A2B7WED0</accession>
<reference evidence="1 2" key="1">
    <citation type="submission" date="2017-10" db="EMBL/GenBank/DDBJ databases">
        <title>Comparative genomics in systemic dimorphic fungi from Ajellomycetaceae.</title>
        <authorList>
            <person name="Munoz J.F."/>
            <person name="Mcewen J.G."/>
            <person name="Clay O.K."/>
            <person name="Cuomo C.A."/>
        </authorList>
    </citation>
    <scope>NUCLEOTIDE SEQUENCE [LARGE SCALE GENOMIC DNA]</scope>
    <source>
        <strain evidence="1 2">UAMH5409</strain>
    </source>
</reference>
<evidence type="ECO:0000313" key="1">
    <source>
        <dbReference type="EMBL" id="PGG94954.1"/>
    </source>
</evidence>
<protein>
    <submittedName>
        <fullName evidence="1">Uncharacterized protein</fullName>
    </submittedName>
</protein>
<sequence>MNSASVSSNSGRSVPWFVRHFRVFDKTGDVKRLDYKSFNIGEYAIYTTEPGAVYILLYEGKSGGGMLSAELESRQGSPGNHVVIILSSTFVTGYFLV</sequence>
<evidence type="ECO:0000313" key="2">
    <source>
        <dbReference type="Proteomes" id="UP000223968"/>
    </source>
</evidence>
<name>A0A2B7WED0_9EURO</name>
<proteinExistence type="predicted"/>
<gene>
    <name evidence="1" type="ORF">AJ79_10344</name>
</gene>
<dbReference type="Proteomes" id="UP000223968">
    <property type="component" value="Unassembled WGS sequence"/>
</dbReference>